<dbReference type="PANTHER" id="PTHR20905">
    <property type="entry name" value="N-ACETYLTRANSFERASE-RELATED"/>
    <property type="match status" value="1"/>
</dbReference>
<keyword evidence="1" id="KW-0175">Coiled coil</keyword>
<evidence type="ECO:0008006" key="5">
    <source>
        <dbReference type="Google" id="ProtNLM"/>
    </source>
</evidence>
<dbReference type="EnsemblMetazoa" id="XM_019906041.1">
    <property type="protein sequence ID" value="XP_019761600.1"/>
    <property type="gene ID" value="LOC109538683"/>
</dbReference>
<dbReference type="PANTHER" id="PTHR20905:SF28">
    <property type="entry name" value="GH28833P-RELATED"/>
    <property type="match status" value="1"/>
</dbReference>
<dbReference type="SUPFAM" id="SSF55729">
    <property type="entry name" value="Acyl-CoA N-acyltransferases (Nat)"/>
    <property type="match status" value="1"/>
</dbReference>
<evidence type="ECO:0000313" key="3">
    <source>
        <dbReference type="EnsemblMetazoa" id="XP_019761600.1"/>
    </source>
</evidence>
<dbReference type="RefSeq" id="XP_019761600.1">
    <property type="nucleotide sequence ID" value="XM_019906041.2"/>
</dbReference>
<accession>A0AAR5PKP7</accession>
<dbReference type="InterPro" id="IPR016181">
    <property type="entry name" value="Acyl_CoA_acyltransferase"/>
</dbReference>
<protein>
    <recommendedName>
        <fullName evidence="5">N-acetyltransferase domain-containing protein</fullName>
    </recommendedName>
</protein>
<organism evidence="3 4">
    <name type="scientific">Dendroctonus ponderosae</name>
    <name type="common">Mountain pine beetle</name>
    <dbReference type="NCBI Taxonomy" id="77166"/>
    <lineage>
        <taxon>Eukaryota</taxon>
        <taxon>Metazoa</taxon>
        <taxon>Ecdysozoa</taxon>
        <taxon>Arthropoda</taxon>
        <taxon>Hexapoda</taxon>
        <taxon>Insecta</taxon>
        <taxon>Pterygota</taxon>
        <taxon>Neoptera</taxon>
        <taxon>Endopterygota</taxon>
        <taxon>Coleoptera</taxon>
        <taxon>Polyphaga</taxon>
        <taxon>Cucujiformia</taxon>
        <taxon>Curculionidae</taxon>
        <taxon>Scolytinae</taxon>
        <taxon>Dendroctonus</taxon>
    </lineage>
</organism>
<keyword evidence="4" id="KW-1185">Reference proteome</keyword>
<sequence length="299" mass="34569">MSRRLRIEEEKVKQLKDELQDEEDKMKLMQEKIFGPLVWRRFQNGIKVEDLQENRFNDAVDLIMQYYTAEDVLFRNTKISEDKISQNSFADRLIFKLKDRASIIAIDEENENCVAGVLVLNPVQKCDFGRVYSRTMLVEGKSYKSITDFMNYINRKVDVFEVLQCEIYLRYYLLCIAPEYRGRALGYQMMLAGLDVARHLKIPVVMGVFNNYKTQTIGRKIGINQILYEFSYVKWSDKNGELIFCNPGPGNYTCNIQAGPVPPPPEPGPSPEAQNATPQVKTTRAEKRKNKLKADAKPK</sequence>
<feature type="region of interest" description="Disordered" evidence="2">
    <location>
        <begin position="257"/>
        <end position="299"/>
    </location>
</feature>
<dbReference type="KEGG" id="dpa:109538683"/>
<proteinExistence type="predicted"/>
<dbReference type="Proteomes" id="UP000019118">
    <property type="component" value="Unassembled WGS sequence"/>
</dbReference>
<evidence type="ECO:0000256" key="1">
    <source>
        <dbReference type="SAM" id="Coils"/>
    </source>
</evidence>
<dbReference type="GO" id="GO:0008080">
    <property type="term" value="F:N-acetyltransferase activity"/>
    <property type="evidence" value="ECO:0007669"/>
    <property type="project" value="TreeGrafter"/>
</dbReference>
<dbReference type="AlphaFoldDB" id="A0AAR5PKP7"/>
<dbReference type="GeneID" id="109538683"/>
<reference evidence="3" key="2">
    <citation type="submission" date="2024-08" db="UniProtKB">
        <authorList>
            <consortium name="EnsemblMetazoa"/>
        </authorList>
    </citation>
    <scope>IDENTIFICATION</scope>
</reference>
<name>A0AAR5PKP7_DENPD</name>
<feature type="compositionally biased region" description="Pro residues" evidence="2">
    <location>
        <begin position="260"/>
        <end position="270"/>
    </location>
</feature>
<reference evidence="4" key="1">
    <citation type="journal article" date="2013" name="Genome Biol.">
        <title>Draft genome of the mountain pine beetle, Dendroctonus ponderosae Hopkins, a major forest pest.</title>
        <authorList>
            <person name="Keeling C.I."/>
            <person name="Yuen M.M."/>
            <person name="Liao N.Y."/>
            <person name="Docking T.R."/>
            <person name="Chan S.K."/>
            <person name="Taylor G.A."/>
            <person name="Palmquist D.L."/>
            <person name="Jackman S.D."/>
            <person name="Nguyen A."/>
            <person name="Li M."/>
            <person name="Henderson H."/>
            <person name="Janes J.K."/>
            <person name="Zhao Y."/>
            <person name="Pandoh P."/>
            <person name="Moore R."/>
            <person name="Sperling F.A."/>
            <person name="Huber D.P."/>
            <person name="Birol I."/>
            <person name="Jones S.J."/>
            <person name="Bohlmann J."/>
        </authorList>
    </citation>
    <scope>NUCLEOTIDE SEQUENCE</scope>
</reference>
<feature type="coiled-coil region" evidence="1">
    <location>
        <begin position="2"/>
        <end position="32"/>
    </location>
</feature>
<evidence type="ECO:0000313" key="4">
    <source>
        <dbReference type="Proteomes" id="UP000019118"/>
    </source>
</evidence>
<evidence type="ECO:0000256" key="2">
    <source>
        <dbReference type="SAM" id="MobiDB-lite"/>
    </source>
</evidence>
<feature type="compositionally biased region" description="Polar residues" evidence="2">
    <location>
        <begin position="273"/>
        <end position="282"/>
    </location>
</feature>
<dbReference type="Gene3D" id="3.40.630.30">
    <property type="match status" value="1"/>
</dbReference>